<keyword evidence="3" id="KW-1185">Reference proteome</keyword>
<dbReference type="EMBL" id="JBHSRI010000002">
    <property type="protein sequence ID" value="MFC6038411.1"/>
    <property type="molecule type" value="Genomic_DNA"/>
</dbReference>
<accession>A0ABW1L4I8</accession>
<sequence>MKGKFYISLSIVVILFIAILGWQQYEQNKEFMDSLLLHQPIVINQVDAIHLWEKGADIREVTIDDYIKVVEWFNEYKPNRVSGEKVPQPNAQVVVDTKEGATIIINYVDGKIYVNRTDGGPDGIEYVFLDDAPKLEEFFKELIN</sequence>
<gene>
    <name evidence="2" type="ORF">ACFPYN_02980</name>
</gene>
<name>A0ABW1L4I8_9BACL</name>
<evidence type="ECO:0000313" key="3">
    <source>
        <dbReference type="Proteomes" id="UP001596170"/>
    </source>
</evidence>
<dbReference type="RefSeq" id="WP_377732429.1">
    <property type="nucleotide sequence ID" value="NZ_JBHSRI010000002.1"/>
</dbReference>
<organism evidence="2 3">
    <name type="scientific">Paenisporosarcina macmurdoensis</name>
    <dbReference type="NCBI Taxonomy" id="212659"/>
    <lineage>
        <taxon>Bacteria</taxon>
        <taxon>Bacillati</taxon>
        <taxon>Bacillota</taxon>
        <taxon>Bacilli</taxon>
        <taxon>Bacillales</taxon>
        <taxon>Caryophanaceae</taxon>
        <taxon>Paenisporosarcina</taxon>
    </lineage>
</organism>
<evidence type="ECO:0000256" key="1">
    <source>
        <dbReference type="SAM" id="Phobius"/>
    </source>
</evidence>
<feature type="transmembrane region" description="Helical" evidence="1">
    <location>
        <begin position="6"/>
        <end position="22"/>
    </location>
</feature>
<keyword evidence="1" id="KW-1133">Transmembrane helix</keyword>
<keyword evidence="1" id="KW-0472">Membrane</keyword>
<proteinExistence type="predicted"/>
<reference evidence="3" key="1">
    <citation type="journal article" date="2019" name="Int. J. Syst. Evol. Microbiol.">
        <title>The Global Catalogue of Microorganisms (GCM) 10K type strain sequencing project: providing services to taxonomists for standard genome sequencing and annotation.</title>
        <authorList>
            <consortium name="The Broad Institute Genomics Platform"/>
            <consortium name="The Broad Institute Genome Sequencing Center for Infectious Disease"/>
            <person name="Wu L."/>
            <person name="Ma J."/>
        </authorList>
    </citation>
    <scope>NUCLEOTIDE SEQUENCE [LARGE SCALE GENOMIC DNA]</scope>
    <source>
        <strain evidence="3">CCUG 54527</strain>
    </source>
</reference>
<comment type="caution">
    <text evidence="2">The sequence shown here is derived from an EMBL/GenBank/DDBJ whole genome shotgun (WGS) entry which is preliminary data.</text>
</comment>
<dbReference type="Proteomes" id="UP001596170">
    <property type="component" value="Unassembled WGS sequence"/>
</dbReference>
<evidence type="ECO:0000313" key="2">
    <source>
        <dbReference type="EMBL" id="MFC6038411.1"/>
    </source>
</evidence>
<protein>
    <submittedName>
        <fullName evidence="2">Uncharacterized protein</fullName>
    </submittedName>
</protein>
<keyword evidence="1" id="KW-0812">Transmembrane</keyword>